<dbReference type="GO" id="GO:0003746">
    <property type="term" value="F:translation elongation factor activity"/>
    <property type="evidence" value="ECO:0007669"/>
    <property type="project" value="UniProtKB-KW"/>
</dbReference>
<proteinExistence type="predicted"/>
<dbReference type="Gene3D" id="3.10.50.30">
    <property type="entry name" value="Transcription elongation factor, GreA/GreB, C-terminal domain"/>
    <property type="match status" value="1"/>
</dbReference>
<dbReference type="GO" id="GO:0006354">
    <property type="term" value="P:DNA-templated transcription elongation"/>
    <property type="evidence" value="ECO:0007669"/>
    <property type="project" value="TreeGrafter"/>
</dbReference>
<comment type="caution">
    <text evidence="3">The sequence shown here is derived from an EMBL/GenBank/DDBJ whole genome shotgun (WGS) entry which is preliminary data.</text>
</comment>
<keyword evidence="4" id="KW-1185">Reference proteome</keyword>
<dbReference type="RefSeq" id="WP_035934577.1">
    <property type="nucleotide sequence ID" value="NZ_CADFFX010000010.1"/>
</dbReference>
<sequence length="148" mass="16305">MPLAKVDSYPDASRRSEGSKILSESDRLRLEQYAHRRGTSPIQRSLLEELEATAVFVESADMPPDVITMNTVIECVSVGATDIHQWTLVYPDEADYESGRLSVLSPTGIALLGARCGQTVDCRAPSGALIRYAIKRIVFQPEHARMAD</sequence>
<dbReference type="GO" id="GO:0070063">
    <property type="term" value="F:RNA polymerase binding"/>
    <property type="evidence" value="ECO:0007669"/>
    <property type="project" value="InterPro"/>
</dbReference>
<evidence type="ECO:0000256" key="1">
    <source>
        <dbReference type="SAM" id="MobiDB-lite"/>
    </source>
</evidence>
<organism evidence="3 4">
    <name type="scientific">Caballeronia glathei</name>
    <dbReference type="NCBI Taxonomy" id="60547"/>
    <lineage>
        <taxon>Bacteria</taxon>
        <taxon>Pseudomonadati</taxon>
        <taxon>Pseudomonadota</taxon>
        <taxon>Betaproteobacteria</taxon>
        <taxon>Burkholderiales</taxon>
        <taxon>Burkholderiaceae</taxon>
        <taxon>Caballeronia</taxon>
    </lineage>
</organism>
<feature type="domain" description="Transcription elongation factor GreA/GreB C-terminal" evidence="2">
    <location>
        <begin position="63"/>
        <end position="137"/>
    </location>
</feature>
<dbReference type="SUPFAM" id="SSF54534">
    <property type="entry name" value="FKBP-like"/>
    <property type="match status" value="1"/>
</dbReference>
<evidence type="ECO:0000259" key="2">
    <source>
        <dbReference type="Pfam" id="PF01272"/>
    </source>
</evidence>
<dbReference type="InterPro" id="IPR001437">
    <property type="entry name" value="Tscrpt_elong_fac_GreA/B_C"/>
</dbReference>
<dbReference type="Proteomes" id="UP000027466">
    <property type="component" value="Unassembled WGS sequence"/>
</dbReference>
<evidence type="ECO:0000313" key="3">
    <source>
        <dbReference type="EMBL" id="KDR42213.1"/>
    </source>
</evidence>
<dbReference type="AlphaFoldDB" id="A0A069PNI0"/>
<dbReference type="STRING" id="60547.GCA_000751215_04050"/>
<dbReference type="PANTHER" id="PTHR30437:SF5">
    <property type="entry name" value="REGULATOR OF NUCLEOSIDE DIPHOSPHATE KINASE"/>
    <property type="match status" value="1"/>
</dbReference>
<dbReference type="InterPro" id="IPR023459">
    <property type="entry name" value="Tscrpt_elong_fac_GreA/B_fam"/>
</dbReference>
<accession>A0A069PNI0</accession>
<reference evidence="3 4" key="1">
    <citation type="submission" date="2014-03" db="EMBL/GenBank/DDBJ databases">
        <title>Draft Genome Sequences of Four Burkholderia Strains.</title>
        <authorList>
            <person name="Liu X.Y."/>
            <person name="Li C.X."/>
            <person name="Xu J.H."/>
        </authorList>
    </citation>
    <scope>NUCLEOTIDE SEQUENCE [LARGE SCALE GENOMIC DNA]</scope>
    <source>
        <strain evidence="3 4">DSM 50014</strain>
    </source>
</reference>
<protein>
    <submittedName>
        <fullName evidence="3">Transcription elongation factor</fullName>
    </submittedName>
</protein>
<name>A0A069PNI0_9BURK</name>
<dbReference type="GO" id="GO:0003677">
    <property type="term" value="F:DNA binding"/>
    <property type="evidence" value="ECO:0007669"/>
    <property type="project" value="InterPro"/>
</dbReference>
<feature type="compositionally biased region" description="Basic and acidic residues" evidence="1">
    <location>
        <begin position="12"/>
        <end position="21"/>
    </location>
</feature>
<dbReference type="EMBL" id="JFHC01000019">
    <property type="protein sequence ID" value="KDR42213.1"/>
    <property type="molecule type" value="Genomic_DNA"/>
</dbReference>
<keyword evidence="3" id="KW-0251">Elongation factor</keyword>
<gene>
    <name evidence="3" type="ORF">BG61_11305</name>
</gene>
<keyword evidence="3" id="KW-0648">Protein biosynthesis</keyword>
<dbReference type="GO" id="GO:0032784">
    <property type="term" value="P:regulation of DNA-templated transcription elongation"/>
    <property type="evidence" value="ECO:0007669"/>
    <property type="project" value="InterPro"/>
</dbReference>
<evidence type="ECO:0000313" key="4">
    <source>
        <dbReference type="Proteomes" id="UP000027466"/>
    </source>
</evidence>
<dbReference type="InterPro" id="IPR036953">
    <property type="entry name" value="GreA/GreB_C_sf"/>
</dbReference>
<dbReference type="Pfam" id="PF01272">
    <property type="entry name" value="GreA_GreB"/>
    <property type="match status" value="1"/>
</dbReference>
<feature type="region of interest" description="Disordered" evidence="1">
    <location>
        <begin position="1"/>
        <end position="21"/>
    </location>
</feature>
<dbReference type="PANTHER" id="PTHR30437">
    <property type="entry name" value="TRANSCRIPTION ELONGATION FACTOR GREA"/>
    <property type="match status" value="1"/>
</dbReference>